<feature type="transmembrane region" description="Helical" evidence="16">
    <location>
        <begin position="26"/>
        <end position="46"/>
    </location>
</feature>
<dbReference type="PANTHER" id="PTHR10281">
    <property type="entry name" value="MEMBRANE-ASSOCIATED PROGESTERONE RECEPTOR COMPONENT-RELATED"/>
    <property type="match status" value="1"/>
</dbReference>
<dbReference type="EMBL" id="LSRQ01002888">
    <property type="protein sequence ID" value="OAY73033.1"/>
    <property type="molecule type" value="Genomic_DNA"/>
</dbReference>
<keyword evidence="7" id="KW-0479">Metal-binding</keyword>
<dbReference type="STRING" id="4615.A0A199V7P2"/>
<keyword evidence="13 16" id="KW-0472">Membrane</keyword>
<keyword evidence="9" id="KW-0735">Signal-anchor</keyword>
<comment type="subcellular location">
    <subcellularLocation>
        <location evidence="2">Cell membrane</location>
        <topology evidence="2">Single-pass type II membrane protein</topology>
    </subcellularLocation>
    <subcellularLocation>
        <location evidence="1">Endoplasmic reticulum</location>
    </subcellularLocation>
</comment>
<keyword evidence="5" id="KW-0754">Steroid-binding</keyword>
<evidence type="ECO:0000256" key="2">
    <source>
        <dbReference type="ARBA" id="ARBA00004401"/>
    </source>
</evidence>
<sequence>LTLAMGIYAAVAEAIRPYAGLSPAPALFTVLALVVGAYLLVSSFFLRPGAGAEKRVASQEEPKESPPPPIDTAEPQRGGSISMEELGAQDGVEAEERSVAAEPVHGGGITFEVEEPSAQEGAEAEERSITLEEPPLPILSPIVAVEPIQVGDIALEELKGYDGSDPKKPLLMVIKGQVYDVSQGRAYYGPGGEYALFAGRDATRALALMSFDPDDLNGDLDGLNPDELEVLQDWEEKFKEKYVHVGRLVSKNVKDEESDRNKDPLESTPVSHQEGENTNKNVQMQLRSEHG</sequence>
<evidence type="ECO:0000256" key="6">
    <source>
        <dbReference type="ARBA" id="ARBA00022692"/>
    </source>
</evidence>
<evidence type="ECO:0000256" key="15">
    <source>
        <dbReference type="SAM" id="MobiDB-lite"/>
    </source>
</evidence>
<evidence type="ECO:0000256" key="16">
    <source>
        <dbReference type="SAM" id="Phobius"/>
    </source>
</evidence>
<evidence type="ECO:0000256" key="14">
    <source>
        <dbReference type="ARBA" id="ARBA00038357"/>
    </source>
</evidence>
<evidence type="ECO:0000256" key="5">
    <source>
        <dbReference type="ARBA" id="ARBA00022665"/>
    </source>
</evidence>
<feature type="compositionally biased region" description="Polar residues" evidence="15">
    <location>
        <begin position="268"/>
        <end position="291"/>
    </location>
</feature>
<dbReference type="AlphaFoldDB" id="A0A199V7P2"/>
<evidence type="ECO:0000256" key="9">
    <source>
        <dbReference type="ARBA" id="ARBA00022968"/>
    </source>
</evidence>
<dbReference type="PANTHER" id="PTHR10281:SF72">
    <property type="entry name" value="NEUDESIN"/>
    <property type="match status" value="1"/>
</dbReference>
<feature type="region of interest" description="Disordered" evidence="15">
    <location>
        <begin position="249"/>
        <end position="291"/>
    </location>
</feature>
<dbReference type="FunFam" id="3.10.120.10:FF:000006">
    <property type="entry name" value="Membrane steroid-binding protein 1"/>
    <property type="match status" value="1"/>
</dbReference>
<dbReference type="SUPFAM" id="SSF55856">
    <property type="entry name" value="Cytochrome b5-like heme/steroid binding domain"/>
    <property type="match status" value="1"/>
</dbReference>
<comment type="caution">
    <text evidence="18">The sequence shown here is derived from an EMBL/GenBank/DDBJ whole genome shotgun (WGS) entry which is preliminary data.</text>
</comment>
<feature type="non-terminal residue" evidence="18">
    <location>
        <position position="1"/>
    </location>
</feature>
<gene>
    <name evidence="18" type="ORF">ACMD2_02580</name>
</gene>
<feature type="region of interest" description="Disordered" evidence="15">
    <location>
        <begin position="90"/>
        <end position="127"/>
    </location>
</feature>
<evidence type="ECO:0000256" key="12">
    <source>
        <dbReference type="ARBA" id="ARBA00023121"/>
    </source>
</evidence>
<keyword evidence="4" id="KW-0349">Heme</keyword>
<keyword evidence="8" id="KW-0256">Endoplasmic reticulum</keyword>
<dbReference type="Pfam" id="PF00173">
    <property type="entry name" value="Cyt-b5"/>
    <property type="match status" value="1"/>
</dbReference>
<dbReference type="InterPro" id="IPR001199">
    <property type="entry name" value="Cyt_B5-like_heme/steroid-bd"/>
</dbReference>
<evidence type="ECO:0000256" key="8">
    <source>
        <dbReference type="ARBA" id="ARBA00022824"/>
    </source>
</evidence>
<evidence type="ECO:0000256" key="4">
    <source>
        <dbReference type="ARBA" id="ARBA00022617"/>
    </source>
</evidence>
<evidence type="ECO:0000256" key="3">
    <source>
        <dbReference type="ARBA" id="ARBA00022475"/>
    </source>
</evidence>
<dbReference type="InterPro" id="IPR050577">
    <property type="entry name" value="MAPR/NEUFC/NENF-like"/>
</dbReference>
<keyword evidence="12" id="KW-0446">Lipid-binding</keyword>
<dbReference type="Proteomes" id="UP000092600">
    <property type="component" value="Unassembled WGS sequence"/>
</dbReference>
<dbReference type="GO" id="GO:0005496">
    <property type="term" value="F:steroid binding"/>
    <property type="evidence" value="ECO:0007669"/>
    <property type="project" value="UniProtKB-KW"/>
</dbReference>
<dbReference type="SMART" id="SM01117">
    <property type="entry name" value="Cyt-b5"/>
    <property type="match status" value="1"/>
</dbReference>
<dbReference type="GO" id="GO:0046872">
    <property type="term" value="F:metal ion binding"/>
    <property type="evidence" value="ECO:0007669"/>
    <property type="project" value="UniProtKB-KW"/>
</dbReference>
<keyword evidence="11" id="KW-0408">Iron</keyword>
<evidence type="ECO:0000256" key="7">
    <source>
        <dbReference type="ARBA" id="ARBA00022723"/>
    </source>
</evidence>
<dbReference type="InterPro" id="IPR036400">
    <property type="entry name" value="Cyt_B5-like_heme/steroid_sf"/>
</dbReference>
<feature type="compositionally biased region" description="Basic and acidic residues" evidence="15">
    <location>
        <begin position="252"/>
        <end position="265"/>
    </location>
</feature>
<feature type="compositionally biased region" description="Basic and acidic residues" evidence="15">
    <location>
        <begin position="55"/>
        <end position="64"/>
    </location>
</feature>
<feature type="region of interest" description="Disordered" evidence="15">
    <location>
        <begin position="55"/>
        <end position="78"/>
    </location>
</feature>
<dbReference type="GO" id="GO:0005783">
    <property type="term" value="C:endoplasmic reticulum"/>
    <property type="evidence" value="ECO:0007669"/>
    <property type="project" value="UniProtKB-SubCell"/>
</dbReference>
<evidence type="ECO:0000313" key="18">
    <source>
        <dbReference type="EMBL" id="OAY73033.1"/>
    </source>
</evidence>
<evidence type="ECO:0000256" key="10">
    <source>
        <dbReference type="ARBA" id="ARBA00022989"/>
    </source>
</evidence>
<accession>A0A199V7P2</accession>
<name>A0A199V7P2_ANACO</name>
<keyword evidence="3" id="KW-1003">Cell membrane</keyword>
<feature type="domain" description="Cytochrome b5 heme-binding" evidence="17">
    <location>
        <begin position="153"/>
        <end position="249"/>
    </location>
</feature>
<comment type="similarity">
    <text evidence="14">Belongs to the cytochrome b5 family. MAPR subfamily.</text>
</comment>
<reference evidence="18 19" key="1">
    <citation type="journal article" date="2016" name="DNA Res.">
        <title>The draft genome of MD-2 pineapple using hybrid error correction of long reads.</title>
        <authorList>
            <person name="Redwan R.M."/>
            <person name="Saidin A."/>
            <person name="Kumar S.V."/>
        </authorList>
    </citation>
    <scope>NUCLEOTIDE SEQUENCE [LARGE SCALE GENOMIC DNA]</scope>
    <source>
        <strain evidence="19">cv. MD2</strain>
        <tissue evidence="18">Leaf</tissue>
    </source>
</reference>
<organism evidence="18 19">
    <name type="scientific">Ananas comosus</name>
    <name type="common">Pineapple</name>
    <name type="synonym">Ananas ananas</name>
    <dbReference type="NCBI Taxonomy" id="4615"/>
    <lineage>
        <taxon>Eukaryota</taxon>
        <taxon>Viridiplantae</taxon>
        <taxon>Streptophyta</taxon>
        <taxon>Embryophyta</taxon>
        <taxon>Tracheophyta</taxon>
        <taxon>Spermatophyta</taxon>
        <taxon>Magnoliopsida</taxon>
        <taxon>Liliopsida</taxon>
        <taxon>Poales</taxon>
        <taxon>Bromeliaceae</taxon>
        <taxon>Bromelioideae</taxon>
        <taxon>Ananas</taxon>
    </lineage>
</organism>
<dbReference type="GO" id="GO:0005886">
    <property type="term" value="C:plasma membrane"/>
    <property type="evidence" value="ECO:0007669"/>
    <property type="project" value="UniProtKB-SubCell"/>
</dbReference>
<dbReference type="Gene3D" id="3.10.120.10">
    <property type="entry name" value="Cytochrome b5-like heme/steroid binding domain"/>
    <property type="match status" value="1"/>
</dbReference>
<evidence type="ECO:0000256" key="1">
    <source>
        <dbReference type="ARBA" id="ARBA00004240"/>
    </source>
</evidence>
<evidence type="ECO:0000259" key="17">
    <source>
        <dbReference type="SMART" id="SM01117"/>
    </source>
</evidence>
<proteinExistence type="inferred from homology"/>
<evidence type="ECO:0000313" key="19">
    <source>
        <dbReference type="Proteomes" id="UP000092600"/>
    </source>
</evidence>
<protein>
    <submittedName>
        <fullName evidence="18">Membrane steroid-binding protein 2</fullName>
    </submittedName>
</protein>
<keyword evidence="6 16" id="KW-0812">Transmembrane</keyword>
<keyword evidence="10 16" id="KW-1133">Transmembrane helix</keyword>
<evidence type="ECO:0000256" key="13">
    <source>
        <dbReference type="ARBA" id="ARBA00023136"/>
    </source>
</evidence>
<evidence type="ECO:0000256" key="11">
    <source>
        <dbReference type="ARBA" id="ARBA00023004"/>
    </source>
</evidence>